<evidence type="ECO:0000256" key="2">
    <source>
        <dbReference type="ARBA" id="ARBA00004429"/>
    </source>
</evidence>
<dbReference type="InterPro" id="IPR010065">
    <property type="entry name" value="AA_ABC_transptr_permease_3TM"/>
</dbReference>
<dbReference type="PANTHER" id="PTHR30614">
    <property type="entry name" value="MEMBRANE COMPONENT OF AMINO ACID ABC TRANSPORTER"/>
    <property type="match status" value="1"/>
</dbReference>
<dbReference type="GO" id="GO:0022857">
    <property type="term" value="F:transmembrane transporter activity"/>
    <property type="evidence" value="ECO:0007669"/>
    <property type="project" value="InterPro"/>
</dbReference>
<evidence type="ECO:0000256" key="6">
    <source>
        <dbReference type="ARBA" id="ARBA00022692"/>
    </source>
</evidence>
<evidence type="ECO:0000256" key="9">
    <source>
        <dbReference type="ARBA" id="ARBA00023136"/>
    </source>
</evidence>
<keyword evidence="12" id="KW-0067">ATP-binding</keyword>
<dbReference type="InterPro" id="IPR000515">
    <property type="entry name" value="MetI-like"/>
</dbReference>
<evidence type="ECO:0000313" key="13">
    <source>
        <dbReference type="Proteomes" id="UP000190965"/>
    </source>
</evidence>
<dbReference type="InterPro" id="IPR043429">
    <property type="entry name" value="ArtM/GltK/GlnP/TcyL/YhdX-like"/>
</dbReference>
<dbReference type="GO" id="GO:0006865">
    <property type="term" value="P:amino acid transport"/>
    <property type="evidence" value="ECO:0007669"/>
    <property type="project" value="UniProtKB-KW"/>
</dbReference>
<organism evidence="12 13">
    <name type="scientific">Pseudomonas fluorescens</name>
    <dbReference type="NCBI Taxonomy" id="294"/>
    <lineage>
        <taxon>Bacteria</taxon>
        <taxon>Pseudomonadati</taxon>
        <taxon>Pseudomonadota</taxon>
        <taxon>Gammaproteobacteria</taxon>
        <taxon>Pseudomonadales</taxon>
        <taxon>Pseudomonadaceae</taxon>
        <taxon>Pseudomonas</taxon>
    </lineage>
</organism>
<keyword evidence="8 10" id="KW-1133">Transmembrane helix</keyword>
<dbReference type="NCBIfam" id="TIGR01726">
    <property type="entry name" value="HEQRo_perm_3TM"/>
    <property type="match status" value="1"/>
</dbReference>
<dbReference type="GO" id="GO:0005524">
    <property type="term" value="F:ATP binding"/>
    <property type="evidence" value="ECO:0007669"/>
    <property type="project" value="UniProtKB-KW"/>
</dbReference>
<evidence type="ECO:0000256" key="3">
    <source>
        <dbReference type="ARBA" id="ARBA00010072"/>
    </source>
</evidence>
<feature type="transmembrane region" description="Helical" evidence="10">
    <location>
        <begin position="52"/>
        <end position="76"/>
    </location>
</feature>
<protein>
    <submittedName>
        <fullName evidence="12">Amino acid ABC transporter ATP-binding protein</fullName>
    </submittedName>
</protein>
<reference evidence="12 13" key="1">
    <citation type="submission" date="2016-12" db="EMBL/GenBank/DDBJ databases">
        <title>Draft genome sequences of seven strains of Pseudomonas fluorescens that produce 4-formylaminooxyvinylglycine.</title>
        <authorList>
            <person name="Okrent R.A."/>
            <person name="Manning V.A."/>
            <person name="Trippe K.M."/>
        </authorList>
    </citation>
    <scope>NUCLEOTIDE SEQUENCE [LARGE SCALE GENOMIC DNA]</scope>
    <source>
        <strain evidence="12 13">P5A</strain>
    </source>
</reference>
<feature type="domain" description="ABC transmembrane type-1" evidence="11">
    <location>
        <begin position="17"/>
        <end position="205"/>
    </location>
</feature>
<accession>A0A1T2XV52</accession>
<keyword evidence="12" id="KW-0547">Nucleotide-binding</keyword>
<sequence>MFDRQFFDVIGLLLHGVVATFYITLSCFITAFALGLGVAVLRRLSGHRTGAVLSAVVFVVRSIPVLVLLFLVYFGLPSLGIRPSPMIAMNLSLGVIGGAYLSEVFRGALGSVELNERVAAQAMGFSDRQVVFYIELPQMLRFSLPGVMNELTAILKNTPFAYTVGFTEILGQAKALTASTSLGVNIYLVAGLMYFCIYKIFALAMRTIRRRFDDQ</sequence>
<evidence type="ECO:0000256" key="8">
    <source>
        <dbReference type="ARBA" id="ARBA00022989"/>
    </source>
</evidence>
<dbReference type="Gene3D" id="1.10.3720.10">
    <property type="entry name" value="MetI-like"/>
    <property type="match status" value="1"/>
</dbReference>
<comment type="subcellular location">
    <subcellularLocation>
        <location evidence="2">Cell inner membrane</location>
        <topology evidence="2">Multi-pass membrane protein</topology>
    </subcellularLocation>
    <subcellularLocation>
        <location evidence="10">Cell membrane</location>
        <topology evidence="10">Multi-pass membrane protein</topology>
    </subcellularLocation>
</comment>
<feature type="transmembrane region" description="Helical" evidence="10">
    <location>
        <begin position="12"/>
        <end position="40"/>
    </location>
</feature>
<dbReference type="AlphaFoldDB" id="A0A1T2XV52"/>
<evidence type="ECO:0000256" key="5">
    <source>
        <dbReference type="ARBA" id="ARBA00022475"/>
    </source>
</evidence>
<evidence type="ECO:0000256" key="7">
    <source>
        <dbReference type="ARBA" id="ARBA00022970"/>
    </source>
</evidence>
<keyword evidence="9 10" id="KW-0472">Membrane</keyword>
<proteinExistence type="inferred from homology"/>
<dbReference type="GO" id="GO:0043190">
    <property type="term" value="C:ATP-binding cassette (ABC) transporter complex"/>
    <property type="evidence" value="ECO:0007669"/>
    <property type="project" value="InterPro"/>
</dbReference>
<comment type="similarity">
    <text evidence="3">Belongs to the binding-protein-dependent transport system permease family. HisMQ subfamily.</text>
</comment>
<keyword evidence="7" id="KW-0029">Amino-acid transport</keyword>
<evidence type="ECO:0000256" key="4">
    <source>
        <dbReference type="ARBA" id="ARBA00022448"/>
    </source>
</evidence>
<dbReference type="PANTHER" id="PTHR30614:SF20">
    <property type="entry name" value="GLUTAMINE TRANSPORT SYSTEM PERMEASE PROTEIN GLNP"/>
    <property type="match status" value="1"/>
</dbReference>
<dbReference type="Pfam" id="PF00528">
    <property type="entry name" value="BPD_transp_1"/>
    <property type="match status" value="1"/>
</dbReference>
<evidence type="ECO:0000256" key="10">
    <source>
        <dbReference type="RuleBase" id="RU363032"/>
    </source>
</evidence>
<evidence type="ECO:0000313" key="12">
    <source>
        <dbReference type="EMBL" id="OPA83717.1"/>
    </source>
</evidence>
<name>A0A1T2XV52_PSEFL</name>
<evidence type="ECO:0000259" key="11">
    <source>
        <dbReference type="PROSITE" id="PS50928"/>
    </source>
</evidence>
<comment type="caution">
    <text evidence="12">The sequence shown here is derived from an EMBL/GenBank/DDBJ whole genome shotgun (WGS) entry which is preliminary data.</text>
</comment>
<keyword evidence="6 10" id="KW-0812">Transmembrane</keyword>
<dbReference type="EMBL" id="MSDF01000061">
    <property type="protein sequence ID" value="OPA83717.1"/>
    <property type="molecule type" value="Genomic_DNA"/>
</dbReference>
<dbReference type="Proteomes" id="UP000190965">
    <property type="component" value="Unassembled WGS sequence"/>
</dbReference>
<dbReference type="PROSITE" id="PS50928">
    <property type="entry name" value="ABC_TM1"/>
    <property type="match status" value="1"/>
</dbReference>
<keyword evidence="4 10" id="KW-0813">Transport</keyword>
<feature type="transmembrane region" description="Helical" evidence="10">
    <location>
        <begin position="186"/>
        <end position="205"/>
    </location>
</feature>
<dbReference type="OrthoDB" id="9809799at2"/>
<evidence type="ECO:0000256" key="1">
    <source>
        <dbReference type="ARBA" id="ARBA00003159"/>
    </source>
</evidence>
<dbReference type="SUPFAM" id="SSF161098">
    <property type="entry name" value="MetI-like"/>
    <property type="match status" value="1"/>
</dbReference>
<dbReference type="InterPro" id="IPR035906">
    <property type="entry name" value="MetI-like_sf"/>
</dbReference>
<dbReference type="CDD" id="cd06261">
    <property type="entry name" value="TM_PBP2"/>
    <property type="match status" value="1"/>
</dbReference>
<gene>
    <name evidence="12" type="ORF">BFW87_30100</name>
</gene>
<dbReference type="PROSITE" id="PS51257">
    <property type="entry name" value="PROKAR_LIPOPROTEIN"/>
    <property type="match status" value="1"/>
</dbReference>
<keyword evidence="5" id="KW-1003">Cell membrane</keyword>
<comment type="function">
    <text evidence="1">Part of the binding-protein-dependent transport system for glutamine; probably responsible for the translocation of the substrate across the membrane.</text>
</comment>
<dbReference type="RefSeq" id="WP_078743361.1">
    <property type="nucleotide sequence ID" value="NZ_MSDF01000061.1"/>
</dbReference>